<organism evidence="7 8">
    <name type="scientific">Tissierella carlieri</name>
    <dbReference type="NCBI Taxonomy" id="689904"/>
    <lineage>
        <taxon>Bacteria</taxon>
        <taxon>Bacillati</taxon>
        <taxon>Bacillota</taxon>
        <taxon>Tissierellia</taxon>
        <taxon>Tissierellales</taxon>
        <taxon>Tissierellaceae</taxon>
        <taxon>Tissierella</taxon>
    </lineage>
</organism>
<reference evidence="7 8" key="1">
    <citation type="submission" date="2022-06" db="EMBL/GenBank/DDBJ databases">
        <title>Isolation of gut microbiota from human fecal samples.</title>
        <authorList>
            <person name="Pamer E.G."/>
            <person name="Barat B."/>
            <person name="Waligurski E."/>
            <person name="Medina S."/>
            <person name="Paddock L."/>
            <person name="Mostad J."/>
        </authorList>
    </citation>
    <scope>NUCLEOTIDE SEQUENCE [LARGE SCALE GENOMIC DNA]</scope>
    <source>
        <strain evidence="7 8">DFI.7.95</strain>
    </source>
</reference>
<protein>
    <submittedName>
        <fullName evidence="7">M20/M25/M40 family metallo-hydrolase</fullName>
    </submittedName>
</protein>
<keyword evidence="4" id="KW-0862">Zinc</keyword>
<sequence length="375" mass="41511">MNKERLLNNLVEMLKIHSPSKKEGKYASYLVELLEGMGASIYLDEGYLQYGGDSPSIIAKFSGDIEGDGITLAAHMDVIEPNLDVEPIIEDNIIRTNGTTTLGGDDKGGIASIVEVLRTIKEEKISHKDIYVVLTPCEEVGMLGAKHFNWEKVPKDMMPSKNMIVVDNAGAAGIIAHSAPSKYDIEISFQGKKAHAGIEPEKGINAINLASYALSRMDIGRIDDLTTSNISTISSEFPSNVVPDMCRVTGEVRSHSEERILEIIESYKKICEEAVEKLGGIYKFDYKCDYPVLKPKDDLNFAKEFAKIYEEINVPAELKVIGGGSDSNIFAKQGFNSIIIGVGMYKVHTVDEYLEIDELFKTTQAIIRYIKKDEQ</sequence>
<evidence type="ECO:0000256" key="5">
    <source>
        <dbReference type="PIRNR" id="PIRNR001123"/>
    </source>
</evidence>
<evidence type="ECO:0000256" key="2">
    <source>
        <dbReference type="ARBA" id="ARBA00022723"/>
    </source>
</evidence>
<keyword evidence="8" id="KW-1185">Reference proteome</keyword>
<evidence type="ECO:0000256" key="3">
    <source>
        <dbReference type="ARBA" id="ARBA00022801"/>
    </source>
</evidence>
<dbReference type="InterPro" id="IPR008007">
    <property type="entry name" value="Peptidase_M42"/>
</dbReference>
<comment type="similarity">
    <text evidence="5">Belongs to the peptidase M42 family.</text>
</comment>
<comment type="cofactor">
    <cofactor evidence="1">
        <name>Zn(2+)</name>
        <dbReference type="ChEBI" id="CHEBI:29105"/>
    </cofactor>
</comment>
<evidence type="ECO:0000313" key="8">
    <source>
        <dbReference type="Proteomes" id="UP001524478"/>
    </source>
</evidence>
<dbReference type="SUPFAM" id="SSF55031">
    <property type="entry name" value="Bacterial exopeptidase dimerisation domain"/>
    <property type="match status" value="1"/>
</dbReference>
<comment type="caution">
    <text evidence="7">The sequence shown here is derived from an EMBL/GenBank/DDBJ whole genome shotgun (WGS) entry which is preliminary data.</text>
</comment>
<dbReference type="PANTHER" id="PTHR42994">
    <property type="entry name" value="PEPTIDASE T"/>
    <property type="match status" value="1"/>
</dbReference>
<dbReference type="PIRSF" id="PIRSF001123">
    <property type="entry name" value="PepA_GA"/>
    <property type="match status" value="1"/>
</dbReference>
<dbReference type="Pfam" id="PF01546">
    <property type="entry name" value="Peptidase_M20"/>
    <property type="match status" value="1"/>
</dbReference>
<dbReference type="Gene3D" id="3.30.70.360">
    <property type="match status" value="1"/>
</dbReference>
<feature type="domain" description="Peptidase M20 dimerisation" evidence="6">
    <location>
        <begin position="186"/>
        <end position="275"/>
    </location>
</feature>
<dbReference type="RefSeq" id="WP_256311179.1">
    <property type="nucleotide sequence ID" value="NZ_JANGAC010000005.1"/>
</dbReference>
<dbReference type="Pfam" id="PF07687">
    <property type="entry name" value="M20_dimer"/>
    <property type="match status" value="1"/>
</dbReference>
<accession>A0ABT1S9I1</accession>
<proteinExistence type="inferred from homology"/>
<dbReference type="SUPFAM" id="SSF53187">
    <property type="entry name" value="Zn-dependent exopeptidases"/>
    <property type="match status" value="1"/>
</dbReference>
<dbReference type="InterPro" id="IPR002933">
    <property type="entry name" value="Peptidase_M20"/>
</dbReference>
<keyword evidence="2" id="KW-0479">Metal-binding</keyword>
<keyword evidence="3" id="KW-0378">Hydrolase</keyword>
<dbReference type="InterPro" id="IPR011650">
    <property type="entry name" value="Peptidase_M20_dimer"/>
</dbReference>
<name>A0ABT1S9I1_9FIRM</name>
<evidence type="ECO:0000313" key="7">
    <source>
        <dbReference type="EMBL" id="MCQ4923138.1"/>
    </source>
</evidence>
<dbReference type="Gene3D" id="3.40.630.10">
    <property type="entry name" value="Zn peptidases"/>
    <property type="match status" value="1"/>
</dbReference>
<dbReference type="PANTHER" id="PTHR42994:SF2">
    <property type="entry name" value="PEPTIDASE"/>
    <property type="match status" value="1"/>
</dbReference>
<evidence type="ECO:0000256" key="4">
    <source>
        <dbReference type="ARBA" id="ARBA00022833"/>
    </source>
</evidence>
<dbReference type="InterPro" id="IPR036264">
    <property type="entry name" value="Bact_exopeptidase_dim_dom"/>
</dbReference>
<gene>
    <name evidence="7" type="ORF">NE686_08590</name>
</gene>
<evidence type="ECO:0000259" key="6">
    <source>
        <dbReference type="Pfam" id="PF07687"/>
    </source>
</evidence>
<dbReference type="Proteomes" id="UP001524478">
    <property type="component" value="Unassembled WGS sequence"/>
</dbReference>
<dbReference type="EMBL" id="JANGAC010000005">
    <property type="protein sequence ID" value="MCQ4923138.1"/>
    <property type="molecule type" value="Genomic_DNA"/>
</dbReference>
<evidence type="ECO:0000256" key="1">
    <source>
        <dbReference type="ARBA" id="ARBA00001947"/>
    </source>
</evidence>